<protein>
    <recommendedName>
        <fullName evidence="2">DUF2383 domain-containing protein</fullName>
    </recommendedName>
</protein>
<comment type="caution">
    <text evidence="3">The sequence shown here is derived from an EMBL/GenBank/DDBJ whole genome shotgun (WGS) entry which is preliminary data.</text>
</comment>
<organism evidence="3 4">
    <name type="scientific">Prosthecobacter algae</name>
    <dbReference type="NCBI Taxonomy" id="1144682"/>
    <lineage>
        <taxon>Bacteria</taxon>
        <taxon>Pseudomonadati</taxon>
        <taxon>Verrucomicrobiota</taxon>
        <taxon>Verrucomicrobiia</taxon>
        <taxon>Verrucomicrobiales</taxon>
        <taxon>Verrucomicrobiaceae</taxon>
        <taxon>Prosthecobacter</taxon>
    </lineage>
</organism>
<evidence type="ECO:0000313" key="3">
    <source>
        <dbReference type="EMBL" id="GAA5142320.1"/>
    </source>
</evidence>
<feature type="domain" description="DUF2383" evidence="2">
    <location>
        <begin position="45"/>
        <end position="151"/>
    </location>
</feature>
<keyword evidence="4" id="KW-1185">Reference proteome</keyword>
<dbReference type="EMBL" id="BAABIA010000005">
    <property type="protein sequence ID" value="GAA5142320.1"/>
    <property type="molecule type" value="Genomic_DNA"/>
</dbReference>
<feature type="region of interest" description="Disordered" evidence="1">
    <location>
        <begin position="1"/>
        <end position="29"/>
    </location>
</feature>
<name>A0ABP9P838_9BACT</name>
<dbReference type="Gene3D" id="1.20.1260.10">
    <property type="match status" value="1"/>
</dbReference>
<dbReference type="InterPro" id="IPR012347">
    <property type="entry name" value="Ferritin-like"/>
</dbReference>
<dbReference type="InterPro" id="IPR019052">
    <property type="entry name" value="DUF2383"/>
</dbReference>
<dbReference type="RefSeq" id="WP_345736999.1">
    <property type="nucleotide sequence ID" value="NZ_BAABIA010000005.1"/>
</dbReference>
<dbReference type="Pfam" id="PF09537">
    <property type="entry name" value="DUF2383"/>
    <property type="match status" value="1"/>
</dbReference>
<dbReference type="InterPro" id="IPR011971">
    <property type="entry name" value="CHP02284"/>
</dbReference>
<dbReference type="Proteomes" id="UP001499852">
    <property type="component" value="Unassembled WGS sequence"/>
</dbReference>
<evidence type="ECO:0000313" key="4">
    <source>
        <dbReference type="Proteomes" id="UP001499852"/>
    </source>
</evidence>
<gene>
    <name evidence="3" type="ORF">GCM10023213_28050</name>
</gene>
<proteinExistence type="predicted"/>
<feature type="compositionally biased region" description="Low complexity" evidence="1">
    <location>
        <begin position="14"/>
        <end position="29"/>
    </location>
</feature>
<evidence type="ECO:0000259" key="2">
    <source>
        <dbReference type="Pfam" id="PF09537"/>
    </source>
</evidence>
<sequence length="194" mass="21431">MNAHSPNWPPEPAPSARSSPLFPAAQKATSQQAASIPAAGLTAIFQNLIKVTHDGEHGFQHAAAQVHDRALRDEFHKYARERRSMASELTQLMNLVGENTAVPSGSATAVFHRTWMSLRTVLSGEPNDQAILDEVERGEEAAEEAFHEVLDPTDLLPEAVRSGIETLAQKVHRAHERVRRLRDSGLYQRPHRGV</sequence>
<dbReference type="NCBIfam" id="TIGR02284">
    <property type="entry name" value="PA2169 family four-helix-bundle protein"/>
    <property type="match status" value="1"/>
</dbReference>
<reference evidence="4" key="1">
    <citation type="journal article" date="2019" name="Int. J. Syst. Evol. Microbiol.">
        <title>The Global Catalogue of Microorganisms (GCM) 10K type strain sequencing project: providing services to taxonomists for standard genome sequencing and annotation.</title>
        <authorList>
            <consortium name="The Broad Institute Genomics Platform"/>
            <consortium name="The Broad Institute Genome Sequencing Center for Infectious Disease"/>
            <person name="Wu L."/>
            <person name="Ma J."/>
        </authorList>
    </citation>
    <scope>NUCLEOTIDE SEQUENCE [LARGE SCALE GENOMIC DNA]</scope>
    <source>
        <strain evidence="4">JCM 18053</strain>
    </source>
</reference>
<accession>A0ABP9P838</accession>
<evidence type="ECO:0000256" key="1">
    <source>
        <dbReference type="SAM" id="MobiDB-lite"/>
    </source>
</evidence>